<evidence type="ECO:0000313" key="3">
    <source>
        <dbReference type="Proteomes" id="UP000613193"/>
    </source>
</evidence>
<accession>A0A934PQ89</accession>
<dbReference type="Proteomes" id="UP000613193">
    <property type="component" value="Unassembled WGS sequence"/>
</dbReference>
<comment type="caution">
    <text evidence="2">The sequence shown here is derived from an EMBL/GenBank/DDBJ whole genome shotgun (WGS) entry which is preliminary data.</text>
</comment>
<gene>
    <name evidence="2" type="ORF">I5M19_05515</name>
</gene>
<proteinExistence type="predicted"/>
<dbReference type="SMART" id="SM00849">
    <property type="entry name" value="Lactamase_B"/>
    <property type="match status" value="1"/>
</dbReference>
<feature type="domain" description="Metallo-beta-lactamase" evidence="1">
    <location>
        <begin position="13"/>
        <end position="189"/>
    </location>
</feature>
<dbReference type="AlphaFoldDB" id="A0A934PQ89"/>
<dbReference type="PANTHER" id="PTHR47619:SF1">
    <property type="entry name" value="EXODEOXYRIBONUCLEASE WALJ"/>
    <property type="match status" value="1"/>
</dbReference>
<protein>
    <submittedName>
        <fullName evidence="2">MBL fold metallo-hydrolase</fullName>
    </submittedName>
</protein>
<dbReference type="Gene3D" id="3.60.15.10">
    <property type="entry name" value="Ribonuclease Z/Hydroxyacylglutathione hydrolase-like"/>
    <property type="match status" value="1"/>
</dbReference>
<dbReference type="InterPro" id="IPR036866">
    <property type="entry name" value="RibonucZ/Hydroxyglut_hydro"/>
</dbReference>
<name>A0A934PQ89_9SPHI</name>
<organism evidence="2 3">
    <name type="scientific">Mucilaginibacter segetis</name>
    <dbReference type="NCBI Taxonomy" id="2793071"/>
    <lineage>
        <taxon>Bacteria</taxon>
        <taxon>Pseudomonadati</taxon>
        <taxon>Bacteroidota</taxon>
        <taxon>Sphingobacteriia</taxon>
        <taxon>Sphingobacteriales</taxon>
        <taxon>Sphingobacteriaceae</taxon>
        <taxon>Mucilaginibacter</taxon>
    </lineage>
</organism>
<dbReference type="EMBL" id="JAEHFW010000001">
    <property type="protein sequence ID" value="MBK0378753.1"/>
    <property type="molecule type" value="Genomic_DNA"/>
</dbReference>
<dbReference type="InterPro" id="IPR052533">
    <property type="entry name" value="WalJ/YycJ-like"/>
</dbReference>
<keyword evidence="3" id="KW-1185">Reference proteome</keyword>
<evidence type="ECO:0000313" key="2">
    <source>
        <dbReference type="EMBL" id="MBK0378753.1"/>
    </source>
</evidence>
<dbReference type="RefSeq" id="WP_200065061.1">
    <property type="nucleotide sequence ID" value="NZ_JAEHFW010000001.1"/>
</dbReference>
<dbReference type="Pfam" id="PF12706">
    <property type="entry name" value="Lactamase_B_2"/>
    <property type="match status" value="1"/>
</dbReference>
<dbReference type="PANTHER" id="PTHR47619">
    <property type="entry name" value="METALLO-HYDROLASE YYCJ-RELATED"/>
    <property type="match status" value="1"/>
</dbReference>
<sequence>MPVFIASLNSGSNGNCYYIGNEREAILVDAGISCRETEKRMARLGLSIKKIKAIFISHEHSDHIRGLAVLSRKYSLPVYVTEGTARYCGEIPPEFCIQLKSYAPVNIGSLHITAFPKHHDAIEPHSFMISSGEIRIGVFTDIGAPCEHLIRHFNQCHAAFLEANYDEEMLRNGRYPFFLKRRITGGKGHLSNEQALKLFVDHRAEYLSHLLLAHLSKDNNDPELALRLFEQQAGTTLVRVASRYQESEVYCIDPEITSVTDKPVINQITGQFQFVLS</sequence>
<reference evidence="2" key="1">
    <citation type="submission" date="2020-12" db="EMBL/GenBank/DDBJ databases">
        <title>Bacterial novel species Mucilaginibacter sp. SD-g isolated from soil.</title>
        <authorList>
            <person name="Jung H.-Y."/>
        </authorList>
    </citation>
    <scope>NUCLEOTIDE SEQUENCE</scope>
    <source>
        <strain evidence="2">SD-g</strain>
    </source>
</reference>
<dbReference type="SUPFAM" id="SSF56281">
    <property type="entry name" value="Metallo-hydrolase/oxidoreductase"/>
    <property type="match status" value="1"/>
</dbReference>
<dbReference type="InterPro" id="IPR001279">
    <property type="entry name" value="Metallo-B-lactamas"/>
</dbReference>
<evidence type="ECO:0000259" key="1">
    <source>
        <dbReference type="SMART" id="SM00849"/>
    </source>
</evidence>